<dbReference type="Proteomes" id="UP001153678">
    <property type="component" value="Unassembled WGS sequence"/>
</dbReference>
<dbReference type="EMBL" id="CAMKVN010007408">
    <property type="protein sequence ID" value="CAI2191445.1"/>
    <property type="molecule type" value="Genomic_DNA"/>
</dbReference>
<sequence>DNNLFVMIEEPDSFTIPSALPIETSIAEVTGRIGSRRLDFKLMLFESLVFSSSIELSTEGLYQNSAPDISQDIFASIKKDHIESKEAIRESEKFLTLNPSFHYIQTKNTLQGTH</sequence>
<reference evidence="1" key="1">
    <citation type="submission" date="2022-08" db="EMBL/GenBank/DDBJ databases">
        <authorList>
            <person name="Kallberg Y."/>
            <person name="Tangrot J."/>
            <person name="Rosling A."/>
        </authorList>
    </citation>
    <scope>NUCLEOTIDE SEQUENCE</scope>
    <source>
        <strain evidence="1">Wild A</strain>
    </source>
</reference>
<proteinExistence type="predicted"/>
<dbReference type="AlphaFoldDB" id="A0A9W4T3E1"/>
<comment type="caution">
    <text evidence="1">The sequence shown here is derived from an EMBL/GenBank/DDBJ whole genome shotgun (WGS) entry which is preliminary data.</text>
</comment>
<evidence type="ECO:0000313" key="1">
    <source>
        <dbReference type="EMBL" id="CAI2191445.1"/>
    </source>
</evidence>
<protein>
    <submittedName>
        <fullName evidence="1">1961_t:CDS:1</fullName>
    </submittedName>
</protein>
<organism evidence="1 2">
    <name type="scientific">Funneliformis geosporum</name>
    <dbReference type="NCBI Taxonomy" id="1117311"/>
    <lineage>
        <taxon>Eukaryota</taxon>
        <taxon>Fungi</taxon>
        <taxon>Fungi incertae sedis</taxon>
        <taxon>Mucoromycota</taxon>
        <taxon>Glomeromycotina</taxon>
        <taxon>Glomeromycetes</taxon>
        <taxon>Glomerales</taxon>
        <taxon>Glomeraceae</taxon>
        <taxon>Funneliformis</taxon>
    </lineage>
</organism>
<accession>A0A9W4T3E1</accession>
<name>A0A9W4T3E1_9GLOM</name>
<gene>
    <name evidence="1" type="ORF">FWILDA_LOCUS15075</name>
</gene>
<feature type="non-terminal residue" evidence="1">
    <location>
        <position position="114"/>
    </location>
</feature>
<evidence type="ECO:0000313" key="2">
    <source>
        <dbReference type="Proteomes" id="UP001153678"/>
    </source>
</evidence>
<dbReference type="OrthoDB" id="2443063at2759"/>
<keyword evidence="2" id="KW-1185">Reference proteome</keyword>